<sequence>MKTCSAGFFKAIAGAGFLTGKNRLPLHDFVTFRNRFPANKPCLREC</sequence>
<dbReference type="AlphaFoldDB" id="A0A150K594"/>
<reference evidence="1 2" key="1">
    <citation type="submission" date="2016-01" db="EMBL/GenBank/DDBJ databases">
        <title>Genome Sequences of Twelve Sporeforming Bacillus Species Isolated from Foods.</title>
        <authorList>
            <person name="Berendsen E.M."/>
            <person name="Wells-Bennik M.H."/>
            <person name="Krawcyk A.O."/>
            <person name="De Jong A."/>
            <person name="Holsappel S."/>
            <person name="Eijlander R.T."/>
            <person name="Kuipers O.P."/>
        </authorList>
    </citation>
    <scope>NUCLEOTIDE SEQUENCE [LARGE SCALE GENOMIC DNA]</scope>
    <source>
        <strain evidence="1 2">B4099</strain>
    </source>
</reference>
<dbReference type="Proteomes" id="UP000075304">
    <property type="component" value="Unassembled WGS sequence"/>
</dbReference>
<dbReference type="PATRIC" id="fig|1398.25.peg.569"/>
<proteinExistence type="predicted"/>
<comment type="caution">
    <text evidence="1">The sequence shown here is derived from an EMBL/GenBank/DDBJ whole genome shotgun (WGS) entry which is preliminary data.</text>
</comment>
<evidence type="ECO:0000313" key="2">
    <source>
        <dbReference type="Proteomes" id="UP000075304"/>
    </source>
</evidence>
<protein>
    <submittedName>
        <fullName evidence="1">Uncharacterized protein</fullName>
    </submittedName>
</protein>
<accession>A0A150K594</accession>
<dbReference type="EMBL" id="LQYI01000096">
    <property type="protein sequence ID" value="KYC64750.1"/>
    <property type="molecule type" value="Genomic_DNA"/>
</dbReference>
<evidence type="ECO:0000313" key="1">
    <source>
        <dbReference type="EMBL" id="KYC64750.1"/>
    </source>
</evidence>
<name>A0A150K594_HEYCO</name>
<organism evidence="1 2">
    <name type="scientific">Heyndrickxia coagulans</name>
    <name type="common">Weizmannia coagulans</name>
    <dbReference type="NCBI Taxonomy" id="1398"/>
    <lineage>
        <taxon>Bacteria</taxon>
        <taxon>Bacillati</taxon>
        <taxon>Bacillota</taxon>
        <taxon>Bacilli</taxon>
        <taxon>Bacillales</taxon>
        <taxon>Bacillaceae</taxon>
        <taxon>Heyndrickxia</taxon>
    </lineage>
</organism>
<gene>
    <name evidence="1" type="ORF">B4099_0191</name>
</gene>